<evidence type="ECO:0000313" key="5">
    <source>
        <dbReference type="EMBL" id="WKA05507.1"/>
    </source>
</evidence>
<keyword evidence="2" id="KW-0378">Hydrolase</keyword>
<reference evidence="5 6" key="1">
    <citation type="journal article" date="2023" name="Hortic Res">
        <title>The complete reference genome for grapevine (Vitis vinifera L.) genetics and breeding.</title>
        <authorList>
            <person name="Shi X."/>
            <person name="Cao S."/>
            <person name="Wang X."/>
            <person name="Huang S."/>
            <person name="Wang Y."/>
            <person name="Liu Z."/>
            <person name="Liu W."/>
            <person name="Leng X."/>
            <person name="Peng Y."/>
            <person name="Wang N."/>
            <person name="Wang Y."/>
            <person name="Ma Z."/>
            <person name="Xu X."/>
            <person name="Zhang F."/>
            <person name="Xue H."/>
            <person name="Zhong H."/>
            <person name="Wang Y."/>
            <person name="Zhang K."/>
            <person name="Velt A."/>
            <person name="Avia K."/>
            <person name="Holtgrawe D."/>
            <person name="Grimplet J."/>
            <person name="Matus J.T."/>
            <person name="Ware D."/>
            <person name="Wu X."/>
            <person name="Wang H."/>
            <person name="Liu C."/>
            <person name="Fang Y."/>
            <person name="Rustenholz C."/>
            <person name="Cheng Z."/>
            <person name="Xiao H."/>
            <person name="Zhou Y."/>
        </authorList>
    </citation>
    <scope>NUCLEOTIDE SEQUENCE [LARGE SCALE GENOMIC DNA]</scope>
    <source>
        <strain evidence="6">cv. Pinot noir / PN40024</strain>
        <tissue evidence="5">Leaf</tissue>
    </source>
</reference>
<dbReference type="InterPro" id="IPR011050">
    <property type="entry name" value="Pectin_lyase_fold/virulence"/>
</dbReference>
<dbReference type="PANTHER" id="PTHR31707">
    <property type="entry name" value="PECTINESTERASE"/>
    <property type="match status" value="1"/>
</dbReference>
<evidence type="ECO:0000256" key="2">
    <source>
        <dbReference type="ARBA" id="ARBA00022801"/>
    </source>
</evidence>
<gene>
    <name evidence="5" type="ORF">VitviT2T_023470</name>
</gene>
<evidence type="ECO:0000259" key="4">
    <source>
        <dbReference type="Pfam" id="PF01095"/>
    </source>
</evidence>
<dbReference type="Gene3D" id="2.160.20.10">
    <property type="entry name" value="Single-stranded right-handed beta-helix, Pectin lyase-like"/>
    <property type="match status" value="1"/>
</dbReference>
<dbReference type="EMBL" id="CP126662">
    <property type="protein sequence ID" value="WKA05507.1"/>
    <property type="molecule type" value="Genomic_DNA"/>
</dbReference>
<feature type="domain" description="Pectinesterase catalytic" evidence="4">
    <location>
        <begin position="59"/>
        <end position="164"/>
    </location>
</feature>
<dbReference type="Pfam" id="PF01095">
    <property type="entry name" value="Pectinesterase"/>
    <property type="match status" value="1"/>
</dbReference>
<organism evidence="5 6">
    <name type="scientific">Vitis vinifera</name>
    <name type="common">Grape</name>
    <dbReference type="NCBI Taxonomy" id="29760"/>
    <lineage>
        <taxon>Eukaryota</taxon>
        <taxon>Viridiplantae</taxon>
        <taxon>Streptophyta</taxon>
        <taxon>Embryophyta</taxon>
        <taxon>Tracheophyta</taxon>
        <taxon>Spermatophyta</taxon>
        <taxon>Magnoliopsida</taxon>
        <taxon>eudicotyledons</taxon>
        <taxon>Gunneridae</taxon>
        <taxon>Pentapetalae</taxon>
        <taxon>rosids</taxon>
        <taxon>Vitales</taxon>
        <taxon>Vitaceae</taxon>
        <taxon>Viteae</taxon>
        <taxon>Vitis</taxon>
    </lineage>
</organism>
<evidence type="ECO:0000313" key="6">
    <source>
        <dbReference type="Proteomes" id="UP001227230"/>
    </source>
</evidence>
<sequence length="191" mass="21189">MLPVSHDVPTSHAVPVGSVVHCALSTVHALTATCQSTFVPRGYLNQVPRIFESHSPCYQVQGSRVLSSPEFTTVKGSFKSFLGRPWKRCSRTVFLETDLDGLIDPRGWTEWSGNYGLSTLYYGEYNNSGDGASTKERVKWPGFHVLNGAEDAMPFTVSRFIQGERNGFLLVVFPSLLEFKRGLTIIKSVIN</sequence>
<evidence type="ECO:0000256" key="3">
    <source>
        <dbReference type="ARBA" id="ARBA00023085"/>
    </source>
</evidence>
<dbReference type="SUPFAM" id="SSF51126">
    <property type="entry name" value="Pectin lyase-like"/>
    <property type="match status" value="1"/>
</dbReference>
<dbReference type="InterPro" id="IPR012334">
    <property type="entry name" value="Pectin_lyas_fold"/>
</dbReference>
<accession>A0ABY9DEV7</accession>
<dbReference type="Proteomes" id="UP001227230">
    <property type="component" value="Chromosome 15"/>
</dbReference>
<proteinExistence type="predicted"/>
<name>A0ABY9DEV7_VITVI</name>
<keyword evidence="3" id="KW-0063">Aspartyl esterase</keyword>
<comment type="pathway">
    <text evidence="1">Glycan metabolism; pectin degradation; 2-dehydro-3-deoxy-D-gluconate from pectin: step 1/5.</text>
</comment>
<keyword evidence="6" id="KW-1185">Reference proteome</keyword>
<protein>
    <recommendedName>
        <fullName evidence="4">Pectinesterase catalytic domain-containing protein</fullName>
    </recommendedName>
</protein>
<evidence type="ECO:0000256" key="1">
    <source>
        <dbReference type="ARBA" id="ARBA00005184"/>
    </source>
</evidence>
<dbReference type="InterPro" id="IPR000070">
    <property type="entry name" value="Pectinesterase_cat"/>
</dbReference>